<accession>A0ACC6UZL4</accession>
<reference evidence="1" key="1">
    <citation type="submission" date="2024-07" db="EMBL/GenBank/DDBJ databases">
        <title>Metagenome and Metagenome-Assembled Genomes of Archaea from a hot spring from the geothermal field of Los Azufres, Mexico.</title>
        <authorList>
            <person name="Marin-Paredes R."/>
            <person name="Martinez-Romero E."/>
            <person name="Servin-Garciduenas L.E."/>
        </authorList>
    </citation>
    <scope>NUCLEOTIDE SEQUENCE</scope>
</reference>
<proteinExistence type="predicted"/>
<dbReference type="Proteomes" id="UP000033636">
    <property type="component" value="Unassembled WGS sequence"/>
</dbReference>
<sequence>MDPVYELGRGRAWAARVRELASSLKAATPREFLAGLLDGLLLYPPMTKYYVDCKEASADSESPPEEFNRAIDCLLENGGFASNDEVLIVVLSGRSGNGYSLAISPPIPLESFAGIELRR</sequence>
<protein>
    <submittedName>
        <fullName evidence="1">Uncharacterized protein</fullName>
    </submittedName>
</protein>
<gene>
    <name evidence="1" type="ORF">TU35_002600</name>
</gene>
<organism evidence="1 2">
    <name type="scientific">Thermoproteus sp. AZ2</name>
    <dbReference type="NCBI Taxonomy" id="1609232"/>
    <lineage>
        <taxon>Archaea</taxon>
        <taxon>Thermoproteota</taxon>
        <taxon>Thermoprotei</taxon>
        <taxon>Thermoproteales</taxon>
        <taxon>Thermoproteaceae</taxon>
        <taxon>Thermoproteus</taxon>
    </lineage>
</organism>
<evidence type="ECO:0000313" key="1">
    <source>
        <dbReference type="EMBL" id="MFB6490131.1"/>
    </source>
</evidence>
<evidence type="ECO:0000313" key="2">
    <source>
        <dbReference type="Proteomes" id="UP000033636"/>
    </source>
</evidence>
<name>A0ACC6UZL4_9CREN</name>
<comment type="caution">
    <text evidence="1">The sequence shown here is derived from an EMBL/GenBank/DDBJ whole genome shotgun (WGS) entry which is preliminary data.</text>
</comment>
<dbReference type="EMBL" id="JZWT02000005">
    <property type="protein sequence ID" value="MFB6490131.1"/>
    <property type="molecule type" value="Genomic_DNA"/>
</dbReference>